<proteinExistence type="predicted"/>
<dbReference type="OrthoDB" id="9804993at2"/>
<evidence type="ECO:0000313" key="1">
    <source>
        <dbReference type="EMBL" id="EPF80592.1"/>
    </source>
</evidence>
<keyword evidence="2" id="KW-1185">Reference proteome</keyword>
<dbReference type="eggNOG" id="COG3545">
    <property type="taxonomic scope" value="Bacteria"/>
</dbReference>
<name>S3NLL6_9GAMM</name>
<gene>
    <name evidence="1" type="ORF">F945_00333</name>
</gene>
<comment type="caution">
    <text evidence="1">The sequence shown here is derived from an EMBL/GenBank/DDBJ whole genome shotgun (WGS) entry which is preliminary data.</text>
</comment>
<dbReference type="InterPro" id="IPR029058">
    <property type="entry name" value="AB_hydrolase_fold"/>
</dbReference>
<dbReference type="PATRIC" id="fig|421052.3.peg.333"/>
<evidence type="ECO:0000313" key="2">
    <source>
        <dbReference type="Proteomes" id="UP000014568"/>
    </source>
</evidence>
<dbReference type="Gene3D" id="3.40.50.1820">
    <property type="entry name" value="alpha/beta hydrolase"/>
    <property type="match status" value="1"/>
</dbReference>
<organism evidence="1 2">
    <name type="scientific">Acinetobacter rudis CIP 110305</name>
    <dbReference type="NCBI Taxonomy" id="421052"/>
    <lineage>
        <taxon>Bacteria</taxon>
        <taxon>Pseudomonadati</taxon>
        <taxon>Pseudomonadota</taxon>
        <taxon>Gammaproteobacteria</taxon>
        <taxon>Moraxellales</taxon>
        <taxon>Moraxellaceae</taxon>
        <taxon>Acinetobacter</taxon>
    </lineage>
</organism>
<sequence length="200" mass="22178">MEKIQTQATVLIIPGLRDHVAEHWQTHLQSRLAKVRSVPPLQTDKLNCSKRLEAIQMQLEQIDGPVILVAHSAGVLMTVHWAAHYYSKQQQIQAALLVTPPDLNATWPENYPTSKALNEQGWIPLPQQKLPFSSLVVASRNDPLASYDAVMKMAQHWGSQVLDLGEVGHMNPAAGFGPWPEAEQLIRQLDSTIADSAITT</sequence>
<dbReference type="Proteomes" id="UP000014568">
    <property type="component" value="Unassembled WGS sequence"/>
</dbReference>
<dbReference type="RefSeq" id="WP_016654781.1">
    <property type="nucleotide sequence ID" value="NZ_KE340348.1"/>
</dbReference>
<reference evidence="1 2" key="1">
    <citation type="submission" date="2013-06" db="EMBL/GenBank/DDBJ databases">
        <title>The Genome Sequence of Acinetobacter rudis CIP 110305.</title>
        <authorList>
            <consortium name="The Broad Institute Genome Sequencing Platform"/>
            <consortium name="The Broad Institute Genome Sequencing Center for Infectious Disease"/>
            <person name="Cerqueira G."/>
            <person name="Feldgarden M."/>
            <person name="Courvalin P."/>
            <person name="Perichon B."/>
            <person name="Grillot-Courvalin C."/>
            <person name="Clermont D."/>
            <person name="Rocha E."/>
            <person name="Yoon E.-J."/>
            <person name="Nemec A."/>
            <person name="Young S.K."/>
            <person name="Zeng Q."/>
            <person name="Gargeya S."/>
            <person name="Fitzgerald M."/>
            <person name="Abouelleil A."/>
            <person name="Alvarado L."/>
            <person name="Berlin A.M."/>
            <person name="Chapman S.B."/>
            <person name="Dewar J."/>
            <person name="Goldberg J."/>
            <person name="Griggs A."/>
            <person name="Gujja S."/>
            <person name="Hansen M."/>
            <person name="Howarth C."/>
            <person name="Imamovic A."/>
            <person name="Larimer J."/>
            <person name="McCowan C."/>
            <person name="Murphy C."/>
            <person name="Pearson M."/>
            <person name="Priest M."/>
            <person name="Roberts A."/>
            <person name="Saif S."/>
            <person name="Shea T."/>
            <person name="Sykes S."/>
            <person name="Wortman J."/>
            <person name="Nusbaum C."/>
            <person name="Birren B."/>
        </authorList>
    </citation>
    <scope>NUCLEOTIDE SEQUENCE [LARGE SCALE GENOMIC DNA]</scope>
    <source>
        <strain evidence="1 2">CIP 110305</strain>
    </source>
</reference>
<dbReference type="HOGENOM" id="CLU_088863_2_2_6"/>
<dbReference type="SUPFAM" id="SSF53474">
    <property type="entry name" value="alpha/beta-Hydrolases"/>
    <property type="match status" value="1"/>
</dbReference>
<dbReference type="EMBL" id="ATGI01000003">
    <property type="protein sequence ID" value="EPF80592.1"/>
    <property type="molecule type" value="Genomic_DNA"/>
</dbReference>
<dbReference type="InterPro" id="IPR010662">
    <property type="entry name" value="RBBP9/YdeN"/>
</dbReference>
<dbReference type="STRING" id="632955.GCA_000829675_03125"/>
<protein>
    <recommendedName>
        <fullName evidence="3">Alpha/beta hydrolase</fullName>
    </recommendedName>
</protein>
<dbReference type="Pfam" id="PF06821">
    <property type="entry name" value="Ser_hydrolase"/>
    <property type="match status" value="1"/>
</dbReference>
<dbReference type="AlphaFoldDB" id="S3NLL6"/>
<evidence type="ECO:0008006" key="3">
    <source>
        <dbReference type="Google" id="ProtNLM"/>
    </source>
</evidence>
<accession>S3NLL6</accession>
<dbReference type="GO" id="GO:0016787">
    <property type="term" value="F:hydrolase activity"/>
    <property type="evidence" value="ECO:0007669"/>
    <property type="project" value="InterPro"/>
</dbReference>